<dbReference type="InterPro" id="IPR011041">
    <property type="entry name" value="Quinoprot_gluc/sorb_DH_b-prop"/>
</dbReference>
<reference evidence="3 4" key="1">
    <citation type="submission" date="2017-11" db="EMBL/GenBank/DDBJ databases">
        <title>Infants hospitalized years apart are colonized by the same room-sourced microbial strains.</title>
        <authorList>
            <person name="Brooks B."/>
            <person name="Olm M.R."/>
            <person name="Firek B.A."/>
            <person name="Baker R."/>
            <person name="Thomas B.C."/>
            <person name="Morowitz M.J."/>
            <person name="Banfield J.F."/>
        </authorList>
    </citation>
    <scope>NUCLEOTIDE SEQUENCE [LARGE SCALE GENOMIC DNA]</scope>
    <source>
        <strain evidence="3">S2_009_000_R2_76</strain>
    </source>
</reference>
<dbReference type="Pfam" id="PF07995">
    <property type="entry name" value="GSDH"/>
    <property type="match status" value="1"/>
</dbReference>
<evidence type="ECO:0000256" key="1">
    <source>
        <dbReference type="SAM" id="MobiDB-lite"/>
    </source>
</evidence>
<dbReference type="InterPro" id="IPR012938">
    <property type="entry name" value="Glc/Sorbosone_DH"/>
</dbReference>
<organism evidence="3 4">
    <name type="scientific">Pseudopedobacter saltans</name>
    <dbReference type="NCBI Taxonomy" id="151895"/>
    <lineage>
        <taxon>Bacteria</taxon>
        <taxon>Pseudomonadati</taxon>
        <taxon>Bacteroidota</taxon>
        <taxon>Sphingobacteriia</taxon>
        <taxon>Sphingobacteriales</taxon>
        <taxon>Sphingobacteriaceae</taxon>
        <taxon>Pseudopedobacter</taxon>
    </lineage>
</organism>
<feature type="domain" description="Glucose/Sorbosone dehydrogenase" evidence="2">
    <location>
        <begin position="69"/>
        <end position="205"/>
    </location>
</feature>
<feature type="non-terminal residue" evidence="3">
    <location>
        <position position="210"/>
    </location>
</feature>
<name>A0A2W5EAH2_9SPHI</name>
<sequence>MNTKTKLLYLLASVLVLSCNQDDSKAQSLPNPETKNPNSDYKPAFAGQTRAPGMKSDFKYQVVILDKSLKFPWGVDNLPGGKLLISQKFGTFRIETLSGKNPKEISKGVPKVDPDGQGGLLDVAADPKYAQNRQIFWAFSEPQEKGGSLLAIAKGNISKDESAIENTKIIYRATPAHTGKLQYGSRIVFDKQGNLFVSTGERSDKSIRGL</sequence>
<evidence type="ECO:0000259" key="2">
    <source>
        <dbReference type="Pfam" id="PF07995"/>
    </source>
</evidence>
<dbReference type="Gene3D" id="2.120.10.30">
    <property type="entry name" value="TolB, C-terminal domain"/>
    <property type="match status" value="1"/>
</dbReference>
<evidence type="ECO:0000313" key="3">
    <source>
        <dbReference type="EMBL" id="PZP39054.1"/>
    </source>
</evidence>
<dbReference type="InterPro" id="IPR011042">
    <property type="entry name" value="6-blade_b-propeller_TolB-like"/>
</dbReference>
<comment type="caution">
    <text evidence="3">The sequence shown here is derived from an EMBL/GenBank/DDBJ whole genome shotgun (WGS) entry which is preliminary data.</text>
</comment>
<dbReference type="EMBL" id="QFOI01000701">
    <property type="protein sequence ID" value="PZP39054.1"/>
    <property type="molecule type" value="Genomic_DNA"/>
</dbReference>
<dbReference type="Proteomes" id="UP000249645">
    <property type="component" value="Unassembled WGS sequence"/>
</dbReference>
<evidence type="ECO:0000313" key="4">
    <source>
        <dbReference type="Proteomes" id="UP000249645"/>
    </source>
</evidence>
<proteinExistence type="predicted"/>
<accession>A0A2W5EAH2</accession>
<dbReference type="AlphaFoldDB" id="A0A2W5EAH2"/>
<feature type="region of interest" description="Disordered" evidence="1">
    <location>
        <begin position="23"/>
        <end position="50"/>
    </location>
</feature>
<gene>
    <name evidence="3" type="ORF">DI598_20265</name>
</gene>
<protein>
    <submittedName>
        <fullName evidence="3">Glucose dehydrogenase</fullName>
    </submittedName>
</protein>
<feature type="compositionally biased region" description="Polar residues" evidence="1">
    <location>
        <begin position="26"/>
        <end position="39"/>
    </location>
</feature>
<dbReference type="PROSITE" id="PS51257">
    <property type="entry name" value="PROKAR_LIPOPROTEIN"/>
    <property type="match status" value="1"/>
</dbReference>
<dbReference type="SUPFAM" id="SSF50952">
    <property type="entry name" value="Soluble quinoprotein glucose dehydrogenase"/>
    <property type="match status" value="1"/>
</dbReference>